<keyword evidence="5" id="KW-1185">Reference proteome</keyword>
<sequence length="166" mass="18713">MSDQGFTYFPIGVIRSEHTVAKQTPIQPAYAKGCQGRVELFPPFAQGLQDLEGFSHLYLLFHFHRAEPAQLIVKPFLQDIERGIFATRAPCRPNAIGLSIVELLRIEGNVLHLDGVDILDHTPLLDIKPYTAKFDRIAATRNGWQDEVDETTAQQLGRREYQATTP</sequence>
<evidence type="ECO:0000259" key="3">
    <source>
        <dbReference type="PROSITE" id="PS51668"/>
    </source>
</evidence>
<dbReference type="CDD" id="cd09281">
    <property type="entry name" value="UPF0066"/>
    <property type="match status" value="1"/>
</dbReference>
<dbReference type="RefSeq" id="WP_015723357.1">
    <property type="nucleotide sequence ID" value="NC_014972.1"/>
</dbReference>
<dbReference type="InterPro" id="IPR036414">
    <property type="entry name" value="YaeB_N_sf"/>
</dbReference>
<dbReference type="InterPro" id="IPR023370">
    <property type="entry name" value="TrmO-like_N"/>
</dbReference>
<dbReference type="PANTHER" id="PTHR12818:SF0">
    <property type="entry name" value="TRNA (ADENINE(37)-N6)-METHYLTRANSFERASE"/>
    <property type="match status" value="1"/>
</dbReference>
<proteinExistence type="inferred from homology"/>
<dbReference type="InterPro" id="IPR040372">
    <property type="entry name" value="YaeB-like"/>
</dbReference>
<dbReference type="PANTHER" id="PTHR12818">
    <property type="entry name" value="TRNA (ADENINE(37)-N6)-METHYLTRANSFERASE"/>
    <property type="match status" value="1"/>
</dbReference>
<dbReference type="EMBL" id="CP002364">
    <property type="protein sequence ID" value="ADW16812.1"/>
    <property type="molecule type" value="Genomic_DNA"/>
</dbReference>
<dbReference type="NCBIfam" id="TIGR00104">
    <property type="entry name" value="tRNA_TsaA"/>
    <property type="match status" value="1"/>
</dbReference>
<evidence type="ECO:0000256" key="2">
    <source>
        <dbReference type="ARBA" id="ARBA00033753"/>
    </source>
</evidence>
<protein>
    <submittedName>
        <fullName evidence="4">Uncharacterized protein family UPF0066</fullName>
    </submittedName>
</protein>
<accession>A0A7U4DNE0</accession>
<dbReference type="Pfam" id="PF01980">
    <property type="entry name" value="TrmO_N"/>
    <property type="match status" value="1"/>
</dbReference>
<evidence type="ECO:0000256" key="1">
    <source>
        <dbReference type="ARBA" id="ARBA00022691"/>
    </source>
</evidence>
<comment type="similarity">
    <text evidence="2">Belongs to the tRNA methyltransferase O family.</text>
</comment>
<evidence type="ECO:0000313" key="4">
    <source>
        <dbReference type="EMBL" id="ADW16812.1"/>
    </source>
</evidence>
<feature type="domain" description="TsaA-like" evidence="3">
    <location>
        <begin position="8"/>
        <end position="139"/>
    </location>
</feature>
<dbReference type="InterPro" id="IPR036413">
    <property type="entry name" value="YaeB-like_sf"/>
</dbReference>
<dbReference type="Proteomes" id="UP000006365">
    <property type="component" value="Chromosome"/>
</dbReference>
<dbReference type="AlphaFoldDB" id="A0A7U4DNE0"/>
<gene>
    <name evidence="4" type="ordered locus">Despr_0636</name>
</gene>
<reference evidence="4 5" key="1">
    <citation type="journal article" date="2011" name="Stand. Genomic Sci.">
        <title>Complete genome sequence of Desulfobulbus propionicus type strain (1pr3).</title>
        <authorList>
            <person name="Pagani I."/>
            <person name="Lapidus A."/>
            <person name="Nolan M."/>
            <person name="Lucas S."/>
            <person name="Hammon N."/>
            <person name="Deshpande S."/>
            <person name="Cheng J.F."/>
            <person name="Chertkov O."/>
            <person name="Davenport K."/>
            <person name="Tapia R."/>
            <person name="Han C."/>
            <person name="Goodwin L."/>
            <person name="Pitluck S."/>
            <person name="Liolios K."/>
            <person name="Mavromatis K."/>
            <person name="Ivanova N."/>
            <person name="Mikhailova N."/>
            <person name="Pati A."/>
            <person name="Chen A."/>
            <person name="Palaniappan K."/>
            <person name="Land M."/>
            <person name="Hauser L."/>
            <person name="Chang Y.J."/>
            <person name="Jeffries C.D."/>
            <person name="Detter J.C."/>
            <person name="Brambilla E."/>
            <person name="Kannan K.P."/>
            <person name="Djao O.D."/>
            <person name="Rohde M."/>
            <person name="Pukall R."/>
            <person name="Spring S."/>
            <person name="Goker M."/>
            <person name="Sikorski J."/>
            <person name="Woyke T."/>
            <person name="Bristow J."/>
            <person name="Eisen J.A."/>
            <person name="Markowitz V."/>
            <person name="Hugenholtz P."/>
            <person name="Kyrpides N.C."/>
            <person name="Klenk H.P."/>
        </authorList>
    </citation>
    <scope>NUCLEOTIDE SEQUENCE [LARGE SCALE GENOMIC DNA]</scope>
    <source>
        <strain evidence="5">ATCC 33891 / DSM 2032 / 1pr3</strain>
    </source>
</reference>
<dbReference type="SUPFAM" id="SSF118196">
    <property type="entry name" value="YaeB-like"/>
    <property type="match status" value="1"/>
</dbReference>
<dbReference type="PROSITE" id="PS51668">
    <property type="entry name" value="TSAA_2"/>
    <property type="match status" value="1"/>
</dbReference>
<organism evidence="4 5">
    <name type="scientific">Desulfobulbus propionicus (strain ATCC 33891 / DSM 2032 / VKM B-1956 / 1pr3)</name>
    <dbReference type="NCBI Taxonomy" id="577650"/>
    <lineage>
        <taxon>Bacteria</taxon>
        <taxon>Pseudomonadati</taxon>
        <taxon>Thermodesulfobacteriota</taxon>
        <taxon>Desulfobulbia</taxon>
        <taxon>Desulfobulbales</taxon>
        <taxon>Desulfobulbaceae</taxon>
        <taxon>Desulfobulbus</taxon>
    </lineage>
</organism>
<dbReference type="Gene3D" id="2.40.30.70">
    <property type="entry name" value="YaeB-like"/>
    <property type="match status" value="1"/>
</dbReference>
<dbReference type="KEGG" id="dpr:Despr_0636"/>
<evidence type="ECO:0000313" key="5">
    <source>
        <dbReference type="Proteomes" id="UP000006365"/>
    </source>
</evidence>
<name>A0A7U4DNE0_DESPD</name>
<keyword evidence="1" id="KW-0949">S-adenosyl-L-methionine</keyword>